<evidence type="ECO:0000313" key="9">
    <source>
        <dbReference type="EMBL" id="MDR6865582.1"/>
    </source>
</evidence>
<dbReference type="RefSeq" id="WP_310016579.1">
    <property type="nucleotide sequence ID" value="NZ_JAVDUM010000001.1"/>
</dbReference>
<evidence type="ECO:0000256" key="6">
    <source>
        <dbReference type="SAM" id="Phobius"/>
    </source>
</evidence>
<feature type="signal peptide" evidence="7">
    <location>
        <begin position="1"/>
        <end position="35"/>
    </location>
</feature>
<dbReference type="Pfam" id="PF00963">
    <property type="entry name" value="Cohesin"/>
    <property type="match status" value="1"/>
</dbReference>
<organism evidence="9 10">
    <name type="scientific">Microbacterium resistens</name>
    <dbReference type="NCBI Taxonomy" id="156977"/>
    <lineage>
        <taxon>Bacteria</taxon>
        <taxon>Bacillati</taxon>
        <taxon>Actinomycetota</taxon>
        <taxon>Actinomycetes</taxon>
        <taxon>Micrococcales</taxon>
        <taxon>Microbacteriaceae</taxon>
        <taxon>Microbacterium</taxon>
    </lineage>
</organism>
<dbReference type="InterPro" id="IPR019931">
    <property type="entry name" value="LPXTG_anchor"/>
</dbReference>
<feature type="compositionally biased region" description="Low complexity" evidence="5">
    <location>
        <begin position="173"/>
        <end position="191"/>
    </location>
</feature>
<reference evidence="9 10" key="1">
    <citation type="submission" date="2023-07" db="EMBL/GenBank/DDBJ databases">
        <title>Sorghum-associated microbial communities from plants grown in Nebraska, USA.</title>
        <authorList>
            <person name="Schachtman D."/>
        </authorList>
    </citation>
    <scope>NUCLEOTIDE SEQUENCE [LARGE SCALE GENOMIC DNA]</scope>
    <source>
        <strain evidence="9 10">2980</strain>
    </source>
</reference>
<evidence type="ECO:0000259" key="8">
    <source>
        <dbReference type="PROSITE" id="PS50847"/>
    </source>
</evidence>
<evidence type="ECO:0000256" key="7">
    <source>
        <dbReference type="SAM" id="SignalP"/>
    </source>
</evidence>
<feature type="region of interest" description="Disordered" evidence="5">
    <location>
        <begin position="172"/>
        <end position="219"/>
    </location>
</feature>
<dbReference type="EMBL" id="JAVDUM010000001">
    <property type="protein sequence ID" value="MDR6865582.1"/>
    <property type="molecule type" value="Genomic_DNA"/>
</dbReference>
<evidence type="ECO:0000256" key="4">
    <source>
        <dbReference type="ARBA" id="ARBA00023088"/>
    </source>
</evidence>
<keyword evidence="3 7" id="KW-0732">Signal</keyword>
<keyword evidence="4" id="KW-0572">Peptidoglycan-anchor</keyword>
<evidence type="ECO:0000313" key="10">
    <source>
        <dbReference type="Proteomes" id="UP001259347"/>
    </source>
</evidence>
<keyword evidence="6" id="KW-0472">Membrane</keyword>
<dbReference type="SUPFAM" id="SSF49384">
    <property type="entry name" value="Carbohydrate-binding domain"/>
    <property type="match status" value="1"/>
</dbReference>
<feature type="transmembrane region" description="Helical" evidence="6">
    <location>
        <begin position="227"/>
        <end position="247"/>
    </location>
</feature>
<dbReference type="Proteomes" id="UP001259347">
    <property type="component" value="Unassembled WGS sequence"/>
</dbReference>
<accession>A0ABU1S9T6</accession>
<feature type="chain" id="PRO_5046471233" evidence="7">
    <location>
        <begin position="36"/>
        <end position="252"/>
    </location>
</feature>
<dbReference type="PROSITE" id="PS50847">
    <property type="entry name" value="GRAM_POS_ANCHORING"/>
    <property type="match status" value="1"/>
</dbReference>
<name>A0ABU1S9T6_9MICO</name>
<feature type="compositionally biased region" description="Gly residues" evidence="5">
    <location>
        <begin position="192"/>
        <end position="206"/>
    </location>
</feature>
<keyword evidence="6" id="KW-1133">Transmembrane helix</keyword>
<keyword evidence="1" id="KW-0134">Cell wall</keyword>
<dbReference type="Gene3D" id="2.60.40.680">
    <property type="match status" value="1"/>
</dbReference>
<proteinExistence type="predicted"/>
<sequence>MPENPPARIHRLLAAGISLAASAVLLLGSAAPASAAGDAYDTLTITAEPAAVDVGDVVTVTAVATGTVDAYAYELALGYDTALLAYADGSDALPSGGFGSVADEGAEVSVVATRLGTSPGLTGTQTLVTFRFIAKAAGVAGIGLTSGRIVDSAGAVSDIDITGEGATARVTITAPAGPGTNPGSPSSNPGNPGSGNGAGAGTGAGGQSAPPSDGADLPSTGGDAVPWLIAGAFAVAAIVAGSVMIVVRRRTR</sequence>
<keyword evidence="10" id="KW-1185">Reference proteome</keyword>
<evidence type="ECO:0000256" key="2">
    <source>
        <dbReference type="ARBA" id="ARBA00022525"/>
    </source>
</evidence>
<evidence type="ECO:0000256" key="5">
    <source>
        <dbReference type="SAM" id="MobiDB-lite"/>
    </source>
</evidence>
<dbReference type="NCBIfam" id="TIGR01167">
    <property type="entry name" value="LPXTG_anchor"/>
    <property type="match status" value="1"/>
</dbReference>
<keyword evidence="6" id="KW-0812">Transmembrane</keyword>
<keyword evidence="2" id="KW-0964">Secreted</keyword>
<evidence type="ECO:0000256" key="1">
    <source>
        <dbReference type="ARBA" id="ARBA00022512"/>
    </source>
</evidence>
<feature type="domain" description="Gram-positive cocci surface proteins LPxTG" evidence="8">
    <location>
        <begin position="217"/>
        <end position="252"/>
    </location>
</feature>
<gene>
    <name evidence="9" type="ORF">J2Y69_000164</name>
</gene>
<dbReference type="InterPro" id="IPR002102">
    <property type="entry name" value="Cohesin_dom"/>
</dbReference>
<protein>
    <submittedName>
        <fullName evidence="9">LPXTG-motif cell wall-anchored protein</fullName>
    </submittedName>
</protein>
<evidence type="ECO:0000256" key="3">
    <source>
        <dbReference type="ARBA" id="ARBA00022729"/>
    </source>
</evidence>
<comment type="caution">
    <text evidence="9">The sequence shown here is derived from an EMBL/GenBank/DDBJ whole genome shotgun (WGS) entry which is preliminary data.</text>
</comment>
<dbReference type="CDD" id="cd08547">
    <property type="entry name" value="Type_II_cohesin"/>
    <property type="match status" value="1"/>
</dbReference>
<dbReference type="InterPro" id="IPR008965">
    <property type="entry name" value="CBM2/CBM3_carb-bd_dom_sf"/>
</dbReference>